<evidence type="ECO:0000313" key="3">
    <source>
        <dbReference type="Proteomes" id="UP001219518"/>
    </source>
</evidence>
<reference evidence="2" key="2">
    <citation type="journal article" date="2023" name="BMC Genomics">
        <title>Pest status, molecular evolution, and epigenetic factors derived from the genome assembly of Frankliniella fusca, a thysanopteran phytovirus vector.</title>
        <authorList>
            <person name="Catto M.A."/>
            <person name="Labadie P.E."/>
            <person name="Jacobson A.L."/>
            <person name="Kennedy G.G."/>
            <person name="Srinivasan R."/>
            <person name="Hunt B.G."/>
        </authorList>
    </citation>
    <scope>NUCLEOTIDE SEQUENCE</scope>
    <source>
        <strain evidence="2">PL_HMW_Pooled</strain>
    </source>
</reference>
<name>A0AAE1HEN9_9NEOP</name>
<proteinExistence type="predicted"/>
<dbReference type="EMBL" id="JAHWGI010000985">
    <property type="protein sequence ID" value="KAK3919887.1"/>
    <property type="molecule type" value="Genomic_DNA"/>
</dbReference>
<feature type="region of interest" description="Disordered" evidence="1">
    <location>
        <begin position="223"/>
        <end position="310"/>
    </location>
</feature>
<dbReference type="AlphaFoldDB" id="A0AAE1HEN9"/>
<evidence type="ECO:0000256" key="1">
    <source>
        <dbReference type="SAM" id="MobiDB-lite"/>
    </source>
</evidence>
<dbReference type="Proteomes" id="UP001219518">
    <property type="component" value="Unassembled WGS sequence"/>
</dbReference>
<protein>
    <submittedName>
        <fullName evidence="2">Nucleic-acid-binding protein from transposon X-element</fullName>
    </submittedName>
</protein>
<accession>A0AAE1HEN9</accession>
<feature type="region of interest" description="Disordered" evidence="1">
    <location>
        <begin position="23"/>
        <end position="57"/>
    </location>
</feature>
<feature type="compositionally biased region" description="Low complexity" evidence="1">
    <location>
        <begin position="257"/>
        <end position="267"/>
    </location>
</feature>
<comment type="caution">
    <text evidence="2">The sequence shown here is derived from an EMBL/GenBank/DDBJ whole genome shotgun (WGS) entry which is preliminary data.</text>
</comment>
<gene>
    <name evidence="2" type="ORF">KUF71_009173</name>
</gene>
<evidence type="ECO:0000313" key="2">
    <source>
        <dbReference type="EMBL" id="KAK3919887.1"/>
    </source>
</evidence>
<sequence length="573" mass="63089">MCVANAKNTAVCHKCQVITTHPSASAASKAQTRHDKGDCNNMRTKQEDHERYSAEERRGTEAGNLGCAVREYLSPTCTALPDNERVVVCKQCDRVFQYRETDFKAAVLYHKHAPGVVLAEPTNTGIIGPCHKVWLQSLRNWTDAGAFSLTCGYCSHNLLYSRKDKTPALAHHFGRLCTEPCLLRVAPMPIADDKLEPFAARTWAAAMDNVVAAARAALDGAFVRGPDMMSPPSTPLTGKRSREDDALPTTPTKALRATTASSGTASADNSDMEDNEAEPWPQADSQGETVSAPHTHPPTNTHRGKPPPIVVDSDWGDDFFDKIDRYNDGLDKGFMAKLSGNSSFPKLILRTSTLTDYNKLLETLRAAGEPFTTSTPREVRQERLVATRVPTGVPAEWVLQEVSRLGLPIINATRVIVADRNGGARALDKVLCTFPPGTTLKQVTDKAATLGHCRVTWQRHSISDPTQCTKCQGYNHTQKNCNRPTQCRKCSREHVASACPGEETRCANCGENHRSTYRGCPHFKHYKKELFEIKDIPLEELSEACWRFIAEATAASPKERLRAIANFTAYIAA</sequence>
<feature type="compositionally biased region" description="Basic and acidic residues" evidence="1">
    <location>
        <begin position="32"/>
        <end position="57"/>
    </location>
</feature>
<keyword evidence="3" id="KW-1185">Reference proteome</keyword>
<reference evidence="2" key="1">
    <citation type="submission" date="2021-07" db="EMBL/GenBank/DDBJ databases">
        <authorList>
            <person name="Catto M.A."/>
            <person name="Jacobson A."/>
            <person name="Kennedy G."/>
            <person name="Labadie P."/>
            <person name="Hunt B.G."/>
            <person name="Srinivasan R."/>
        </authorList>
    </citation>
    <scope>NUCLEOTIDE SEQUENCE</scope>
    <source>
        <strain evidence="2">PL_HMW_Pooled</strain>
        <tissue evidence="2">Head</tissue>
    </source>
</reference>
<organism evidence="2 3">
    <name type="scientific">Frankliniella fusca</name>
    <dbReference type="NCBI Taxonomy" id="407009"/>
    <lineage>
        <taxon>Eukaryota</taxon>
        <taxon>Metazoa</taxon>
        <taxon>Ecdysozoa</taxon>
        <taxon>Arthropoda</taxon>
        <taxon>Hexapoda</taxon>
        <taxon>Insecta</taxon>
        <taxon>Pterygota</taxon>
        <taxon>Neoptera</taxon>
        <taxon>Paraneoptera</taxon>
        <taxon>Thysanoptera</taxon>
        <taxon>Terebrantia</taxon>
        <taxon>Thripoidea</taxon>
        <taxon>Thripidae</taxon>
        <taxon>Frankliniella</taxon>
    </lineage>
</organism>